<accession>A0AAE3NQ14</accession>
<dbReference type="EMBL" id="JAIVEX010000014">
    <property type="protein sequence ID" value="MDB0524421.1"/>
    <property type="molecule type" value="Genomic_DNA"/>
</dbReference>
<protein>
    <submittedName>
        <fullName evidence="1">Immunity 8 family protein</fullName>
    </submittedName>
</protein>
<proteinExistence type="predicted"/>
<name>A0AAE3NQ14_RALSL</name>
<dbReference type="Pfam" id="PF15586">
    <property type="entry name" value="Imm8"/>
    <property type="match status" value="1"/>
</dbReference>
<dbReference type="Proteomes" id="UP001143674">
    <property type="component" value="Unassembled WGS sequence"/>
</dbReference>
<evidence type="ECO:0000313" key="1">
    <source>
        <dbReference type="EMBL" id="MDB0524421.1"/>
    </source>
</evidence>
<comment type="caution">
    <text evidence="1">The sequence shown here is derived from an EMBL/GenBank/DDBJ whole genome shotgun (WGS) entry which is preliminary data.</text>
</comment>
<reference evidence="1" key="1">
    <citation type="submission" date="2021-09" db="EMBL/GenBank/DDBJ databases">
        <title>Genomic analysis of Ralstonia spp.</title>
        <authorList>
            <person name="Aburjaile F."/>
            <person name="Ariute J.C."/>
            <person name="Pais A.K.L."/>
            <person name="Albuquerque G.M.R."/>
            <person name="Silva A.M.F."/>
            <person name="Brenig B."/>
            <person name="Azevedo V."/>
            <person name="Matiuzzi M."/>
            <person name="Ramos R."/>
            <person name="Goes-Neto A."/>
            <person name="Soares S."/>
            <person name="Iseppon A.M.B."/>
            <person name="Souza E."/>
            <person name="Gama M."/>
        </authorList>
    </citation>
    <scope>NUCLEOTIDE SEQUENCE</scope>
    <source>
        <strain evidence="1">B4</strain>
    </source>
</reference>
<dbReference type="AlphaFoldDB" id="A0AAE3NQ14"/>
<dbReference type="InterPro" id="IPR028964">
    <property type="entry name" value="Imm8"/>
</dbReference>
<sequence length="116" mass="13573">MKAKIKSVDLGSDVGVFEYIPESSDCFSLWMNFTIGKSDSKGGDCFRLRVCTPEWLNRMAGHMLWGRHMLVVEDYRPEAIIRYVEQYVSSLEEESWIDIATKIARVMEWEFEDYAM</sequence>
<dbReference type="RefSeq" id="WP_013208492.1">
    <property type="nucleotide sequence ID" value="NZ_CP088238.1"/>
</dbReference>
<evidence type="ECO:0000313" key="2">
    <source>
        <dbReference type="Proteomes" id="UP001143674"/>
    </source>
</evidence>
<gene>
    <name evidence="1" type="ORF">LBW55_22695</name>
</gene>
<organism evidence="1 2">
    <name type="scientific">Ralstonia solanacearum</name>
    <name type="common">Pseudomonas solanacearum</name>
    <dbReference type="NCBI Taxonomy" id="305"/>
    <lineage>
        <taxon>Bacteria</taxon>
        <taxon>Pseudomonadati</taxon>
        <taxon>Pseudomonadota</taxon>
        <taxon>Betaproteobacteria</taxon>
        <taxon>Burkholderiales</taxon>
        <taxon>Burkholderiaceae</taxon>
        <taxon>Ralstonia</taxon>
        <taxon>Ralstonia solanacearum species complex</taxon>
    </lineage>
</organism>